<gene>
    <name evidence="5" type="ORF">P154DRAFT_558301</name>
</gene>
<evidence type="ECO:0000313" key="5">
    <source>
        <dbReference type="EMBL" id="KAF2007959.1"/>
    </source>
</evidence>
<name>A0A6A5X4V7_9PLEO</name>
<sequence length="1209" mass="135749">MDIFLHNLPYEASHHEVRLFLRSKLWDLDIVAFDVVKRRGKNNAIVTIADRKKAQAFLNRYAGRGCLILNGIPLLCAESNCGQADPLKIRALQVQEETLRRVSRKEPNLPSVVPISGLQIGAWAMGSSNRLAFNPVCKGLGDGTVTFGTSALVVCLRVAGPQQGYDPYSAQYLSQDAQQLRRIDIPYSIVEHVITSEIGTPYPSSMTFTLKIPPKIYELVPFGPATKSLRRLCTITLGQEMSTALSMVYRLIFPNVVTAMNAAKSFARFRTSLKQYCFTTFSTEFPSQIEMDYHRLEGDLVNAAKNPALEFNARFQLAGLVFEGKITPVLAVGLLPSLNAIAEKYGSRSTADAIRKYGREMPTLDPSDSTTIAGITHTNIRIKIQEDARIFSEVLEALTSQPKTGSFVATYRAVVTPTSLILRGPDMATPNRVLRRFSEYSEYFLRVSFADEDGRSIFPGHSDCAKVYDRFGRIGFNGLHIAGRRYGFLGFSHSSLRDQTAWFMAPFLHGGKTILASDIIKSLGDFNDFRCVAKCAARIGQAFSDTMFAIPLPAEEVGVIEGMADVERDGRCFSDGCGTISQALLERVWKGLPRDRRAAKPTVLQIRYKGAKGVVSLDTNLVGEQLCLRQSMIKFDAGADWRDLEICDASYSPLHMFLNHQFINILEDLGVPNGNFIALQDEEIGRLKSIVDGPHAANFLEARRCATTANMPALVKLLHDIGISYRIDPFLTGVMEIAVTASLRDIKYRARIPVEKGLVLFGIMDETNILKEGEVYIQTVAETRKSRKVLQTLIQDRVVVTRAPALHPGDIQVVSAVDVPAGSPLKALYNCIVFSQQGARDLPSQLGGGDLDGDQFHIIYDKRLIPRCTERAAEYPPNIPMDHPTPIEKSDIFNFFVYFLQSNRLGQISNEHKVRADAEPEGTKHWACKQLAQMGSDAVDFSKSGRPVDMTQRPEGGRRSLKPDFMAPRLDLQLVNKSIVVKEANFVDPNDPDSVDMIDPDSSPEKILGVLYRRVNLSGFITRMQRNLDGPRSQMPPIDLMQILKSYIDKETIIYQWEHHREFAEEIREFYEENMLETMNSFRLHQRGEPLQELEVFTGNIIGTTSRDSNHAIFEAQSDLRERFNHHVSSCIRRIVHGDERGDEEEALPRAIACFRVALETEGWEIYKELESWRYVTAAVCLEELWKERGYRLRPFGHSRLVRAPVKRK</sequence>
<evidence type="ECO:0000256" key="1">
    <source>
        <dbReference type="RuleBase" id="RU363098"/>
    </source>
</evidence>
<dbReference type="GO" id="GO:0031380">
    <property type="term" value="C:nuclear RNA-directed RNA polymerase complex"/>
    <property type="evidence" value="ECO:0007669"/>
    <property type="project" value="TreeGrafter"/>
</dbReference>
<dbReference type="GO" id="GO:0003968">
    <property type="term" value="F:RNA-directed RNA polymerase activity"/>
    <property type="evidence" value="ECO:0007669"/>
    <property type="project" value="UniProtKB-KW"/>
</dbReference>
<dbReference type="InterPro" id="IPR057596">
    <property type="entry name" value="RDRP_core"/>
</dbReference>
<keyword evidence="1" id="KW-0548">Nucleotidyltransferase</keyword>
<dbReference type="AlphaFoldDB" id="A0A6A5X4V7"/>
<proteinExistence type="inferred from homology"/>
<evidence type="ECO:0000313" key="6">
    <source>
        <dbReference type="Proteomes" id="UP000799779"/>
    </source>
</evidence>
<protein>
    <recommendedName>
        <fullName evidence="1">RNA-dependent RNA polymerase</fullName>
        <ecNumber evidence="1">2.7.7.48</ecNumber>
    </recommendedName>
</protein>
<evidence type="ECO:0000256" key="2">
    <source>
        <dbReference type="SAM" id="MobiDB-lite"/>
    </source>
</evidence>
<dbReference type="OrthoDB" id="6513042at2759"/>
<dbReference type="Pfam" id="PF25358">
    <property type="entry name" value="PH_fung_RdRP"/>
    <property type="match status" value="1"/>
</dbReference>
<organism evidence="5 6">
    <name type="scientific">Amniculicola lignicola CBS 123094</name>
    <dbReference type="NCBI Taxonomy" id="1392246"/>
    <lineage>
        <taxon>Eukaryota</taxon>
        <taxon>Fungi</taxon>
        <taxon>Dikarya</taxon>
        <taxon>Ascomycota</taxon>
        <taxon>Pezizomycotina</taxon>
        <taxon>Dothideomycetes</taxon>
        <taxon>Pleosporomycetidae</taxon>
        <taxon>Pleosporales</taxon>
        <taxon>Amniculicolaceae</taxon>
        <taxon>Amniculicola</taxon>
    </lineage>
</organism>
<dbReference type="InterPro" id="IPR057503">
    <property type="entry name" value="PH_RdRP"/>
</dbReference>
<accession>A0A6A5X4V7</accession>
<feature type="domain" description="RDRP core" evidence="3">
    <location>
        <begin position="415"/>
        <end position="1015"/>
    </location>
</feature>
<comment type="catalytic activity">
    <reaction evidence="1">
        <text>RNA(n) + a ribonucleoside 5'-triphosphate = RNA(n+1) + diphosphate</text>
        <dbReference type="Rhea" id="RHEA:21248"/>
        <dbReference type="Rhea" id="RHEA-COMP:14527"/>
        <dbReference type="Rhea" id="RHEA-COMP:17342"/>
        <dbReference type="ChEBI" id="CHEBI:33019"/>
        <dbReference type="ChEBI" id="CHEBI:61557"/>
        <dbReference type="ChEBI" id="CHEBI:140395"/>
        <dbReference type="EC" id="2.7.7.48"/>
    </reaction>
</comment>
<keyword evidence="6" id="KW-1185">Reference proteome</keyword>
<keyword evidence="1" id="KW-0808">Transferase</keyword>
<dbReference type="Pfam" id="PF05183">
    <property type="entry name" value="RdRP"/>
    <property type="match status" value="1"/>
</dbReference>
<dbReference type="PANTHER" id="PTHR23079:SF17">
    <property type="entry name" value="RNA-DEPENDENT RNA POLYMERASE"/>
    <property type="match status" value="1"/>
</dbReference>
<comment type="similarity">
    <text evidence="1">Belongs to the RdRP family.</text>
</comment>
<keyword evidence="1" id="KW-0696">RNA-directed RNA polymerase</keyword>
<evidence type="ECO:0000259" key="4">
    <source>
        <dbReference type="Pfam" id="PF25358"/>
    </source>
</evidence>
<dbReference type="EMBL" id="ML977556">
    <property type="protein sequence ID" value="KAF2007959.1"/>
    <property type="molecule type" value="Genomic_DNA"/>
</dbReference>
<feature type="region of interest" description="Disordered" evidence="2">
    <location>
        <begin position="940"/>
        <end position="963"/>
    </location>
</feature>
<dbReference type="Proteomes" id="UP000799779">
    <property type="component" value="Unassembled WGS sequence"/>
</dbReference>
<dbReference type="PANTHER" id="PTHR23079">
    <property type="entry name" value="RNA-DEPENDENT RNA POLYMERASE"/>
    <property type="match status" value="1"/>
</dbReference>
<dbReference type="GO" id="GO:0030422">
    <property type="term" value="P:siRNA processing"/>
    <property type="evidence" value="ECO:0007669"/>
    <property type="project" value="TreeGrafter"/>
</dbReference>
<evidence type="ECO:0000259" key="3">
    <source>
        <dbReference type="Pfam" id="PF05183"/>
    </source>
</evidence>
<dbReference type="InterPro" id="IPR007855">
    <property type="entry name" value="RDRP"/>
</dbReference>
<reference evidence="5" key="1">
    <citation type="journal article" date="2020" name="Stud. Mycol.">
        <title>101 Dothideomycetes genomes: a test case for predicting lifestyles and emergence of pathogens.</title>
        <authorList>
            <person name="Haridas S."/>
            <person name="Albert R."/>
            <person name="Binder M."/>
            <person name="Bloem J."/>
            <person name="Labutti K."/>
            <person name="Salamov A."/>
            <person name="Andreopoulos B."/>
            <person name="Baker S."/>
            <person name="Barry K."/>
            <person name="Bills G."/>
            <person name="Bluhm B."/>
            <person name="Cannon C."/>
            <person name="Castanera R."/>
            <person name="Culley D."/>
            <person name="Daum C."/>
            <person name="Ezra D."/>
            <person name="Gonzalez J."/>
            <person name="Henrissat B."/>
            <person name="Kuo A."/>
            <person name="Liang C."/>
            <person name="Lipzen A."/>
            <person name="Lutzoni F."/>
            <person name="Magnuson J."/>
            <person name="Mondo S."/>
            <person name="Nolan M."/>
            <person name="Ohm R."/>
            <person name="Pangilinan J."/>
            <person name="Park H.-J."/>
            <person name="Ramirez L."/>
            <person name="Alfaro M."/>
            <person name="Sun H."/>
            <person name="Tritt A."/>
            <person name="Yoshinaga Y."/>
            <person name="Zwiers L.-H."/>
            <person name="Turgeon B."/>
            <person name="Goodwin S."/>
            <person name="Spatafora J."/>
            <person name="Crous P."/>
            <person name="Grigoriev I."/>
        </authorList>
    </citation>
    <scope>NUCLEOTIDE SEQUENCE</scope>
    <source>
        <strain evidence="5">CBS 123094</strain>
    </source>
</reference>
<dbReference type="GO" id="GO:0003723">
    <property type="term" value="F:RNA binding"/>
    <property type="evidence" value="ECO:0007669"/>
    <property type="project" value="UniProtKB-KW"/>
</dbReference>
<keyword evidence="1" id="KW-0694">RNA-binding</keyword>
<dbReference type="EC" id="2.7.7.48" evidence="1"/>
<feature type="domain" description="RdRP-like PH" evidence="4">
    <location>
        <begin position="113"/>
        <end position="257"/>
    </location>
</feature>